<sequence length="151" mass="16936">MIYTNEPANVYYVLLSAFRSNRDHLDNLSAHHHLVSALRCNAVEFGHIESTDLTGCYHEAGMESPAEEQTIRVRCERKDQAISIARLACNGFEQDCVLVYKSQTHAAGLIFAKGMDGWRTERIGSFQMAAQDAELTGNYTVDEFGRGWMVS</sequence>
<dbReference type="InterPro" id="IPR057548">
    <property type="entry name" value="S-AdoMet_lyase-like"/>
</dbReference>
<evidence type="ECO:0008006" key="3">
    <source>
        <dbReference type="Google" id="ProtNLM"/>
    </source>
</evidence>
<reference evidence="1" key="1">
    <citation type="submission" date="2022-11" db="EMBL/GenBank/DDBJ databases">
        <title>Complete genome sequence of Erwinia phage pEa_SNUABM_57.</title>
        <authorList>
            <person name="Kim S.G."/>
            <person name="Jo S.J."/>
            <person name="Lee S.B."/>
            <person name="Kwon J."/>
            <person name="Park S.C."/>
        </authorList>
    </citation>
    <scope>NUCLEOTIDE SEQUENCE</scope>
</reference>
<proteinExistence type="predicted"/>
<dbReference type="EMBL" id="OP764599">
    <property type="protein sequence ID" value="WAK44898.1"/>
    <property type="molecule type" value="Genomic_DNA"/>
</dbReference>
<gene>
    <name evidence="1" type="ORF">pEaSNUABM57_00016</name>
</gene>
<dbReference type="Pfam" id="PF23780">
    <property type="entry name" value="S-AdoMet_lyase"/>
    <property type="match status" value="1"/>
</dbReference>
<keyword evidence="2" id="KW-1185">Reference proteome</keyword>
<evidence type="ECO:0000313" key="1">
    <source>
        <dbReference type="EMBL" id="WAK44898.1"/>
    </source>
</evidence>
<name>A0A9E9BWN5_9CAUD</name>
<accession>A0A9E9BWN5</accession>
<dbReference type="Proteomes" id="UP001163956">
    <property type="component" value="Segment"/>
</dbReference>
<organism evidence="1 2">
    <name type="scientific">Erwinia phage pEa_SNUABM_57</name>
    <dbReference type="NCBI Taxonomy" id="2996118"/>
    <lineage>
        <taxon>Viruses</taxon>
        <taxon>Duplodnaviria</taxon>
        <taxon>Heunggongvirae</taxon>
        <taxon>Uroviricota</taxon>
        <taxon>Caudoviricetes</taxon>
        <taxon>Autographivirales</taxon>
        <taxon>Autotranscriptaviridae</taxon>
        <taxon>Studiervirinae</taxon>
        <taxon>Berlinvirus</taxon>
        <taxon>Berlinvirus pEaSNUABM57</taxon>
    </lineage>
</organism>
<evidence type="ECO:0000313" key="2">
    <source>
        <dbReference type="Proteomes" id="UP001163956"/>
    </source>
</evidence>
<protein>
    <recommendedName>
        <fullName evidence="3">S-adenosyl-L-methionine hydrolase</fullName>
    </recommendedName>
</protein>